<dbReference type="Proteomes" id="UP001151760">
    <property type="component" value="Unassembled WGS sequence"/>
</dbReference>
<proteinExistence type="predicted"/>
<organism evidence="2 3">
    <name type="scientific">Tanacetum coccineum</name>
    <dbReference type="NCBI Taxonomy" id="301880"/>
    <lineage>
        <taxon>Eukaryota</taxon>
        <taxon>Viridiplantae</taxon>
        <taxon>Streptophyta</taxon>
        <taxon>Embryophyta</taxon>
        <taxon>Tracheophyta</taxon>
        <taxon>Spermatophyta</taxon>
        <taxon>Magnoliopsida</taxon>
        <taxon>eudicotyledons</taxon>
        <taxon>Gunneridae</taxon>
        <taxon>Pentapetalae</taxon>
        <taxon>asterids</taxon>
        <taxon>campanulids</taxon>
        <taxon>Asterales</taxon>
        <taxon>Asteraceae</taxon>
        <taxon>Asteroideae</taxon>
        <taxon>Anthemideae</taxon>
        <taxon>Anthemidinae</taxon>
        <taxon>Tanacetum</taxon>
    </lineage>
</organism>
<evidence type="ECO:0000313" key="2">
    <source>
        <dbReference type="EMBL" id="GJT11019.1"/>
    </source>
</evidence>
<comment type="caution">
    <text evidence="2">The sequence shown here is derived from an EMBL/GenBank/DDBJ whole genome shotgun (WGS) entry which is preliminary data.</text>
</comment>
<reference evidence="2" key="2">
    <citation type="submission" date="2022-01" db="EMBL/GenBank/DDBJ databases">
        <authorList>
            <person name="Yamashiro T."/>
            <person name="Shiraishi A."/>
            <person name="Satake H."/>
            <person name="Nakayama K."/>
        </authorList>
    </citation>
    <scope>NUCLEOTIDE SEQUENCE</scope>
</reference>
<evidence type="ECO:0000313" key="3">
    <source>
        <dbReference type="Proteomes" id="UP001151760"/>
    </source>
</evidence>
<reference evidence="2" key="1">
    <citation type="journal article" date="2022" name="Int. J. Mol. Sci.">
        <title>Draft Genome of Tanacetum Coccineum: Genomic Comparison of Closely Related Tanacetum-Family Plants.</title>
        <authorList>
            <person name="Yamashiro T."/>
            <person name="Shiraishi A."/>
            <person name="Nakayama K."/>
            <person name="Satake H."/>
        </authorList>
    </citation>
    <scope>NUCLEOTIDE SEQUENCE</scope>
</reference>
<accession>A0ABQ5BDR2</accession>
<keyword evidence="3" id="KW-1185">Reference proteome</keyword>
<protein>
    <submittedName>
        <fullName evidence="2">Uncharacterized protein</fullName>
    </submittedName>
</protein>
<feature type="region of interest" description="Disordered" evidence="1">
    <location>
        <begin position="49"/>
        <end position="69"/>
    </location>
</feature>
<evidence type="ECO:0000256" key="1">
    <source>
        <dbReference type="SAM" id="MobiDB-lite"/>
    </source>
</evidence>
<dbReference type="EMBL" id="BQNB010013034">
    <property type="protein sequence ID" value="GJT11019.1"/>
    <property type="molecule type" value="Genomic_DNA"/>
</dbReference>
<feature type="compositionally biased region" description="Pro residues" evidence="1">
    <location>
        <begin position="55"/>
        <end position="64"/>
    </location>
</feature>
<sequence>MVTVPIHQDTSSVPLMTTPVIDLIVSQPVSTMIQASLPTSTTTVTSITTTTTSLPPIPPPPPAPAGTTALSSSKTAVLAEYTAWATTDTRLKLSVSSILEELHIPATPEPAWSIPSSDLPVPMNNWASALAFTYAPPPENSLLAQTGDMAIFMDWFCKKQGITKLKQQDLEGPTYEIIKVFHPNVIHIQYQMEECHKLLTDQVDESIIRYNVSKPLPLGGPPGQVTIQSDLFFNKDLEYLRYDRKSGRPALSISKMKAAYYPDVGLEQMVP</sequence>
<name>A0ABQ5BDR2_9ASTR</name>
<gene>
    <name evidence="2" type="ORF">Tco_0858061</name>
</gene>
<feature type="non-terminal residue" evidence="2">
    <location>
        <position position="271"/>
    </location>
</feature>